<evidence type="ECO:0000256" key="2">
    <source>
        <dbReference type="ARBA" id="ARBA00008156"/>
    </source>
</evidence>
<comment type="cofactor">
    <cofactor evidence="1">
        <name>pyrroloquinoline quinone</name>
        <dbReference type="ChEBI" id="CHEBI:58442"/>
    </cofactor>
</comment>
<dbReference type="PANTHER" id="PTHR32303">
    <property type="entry name" value="QUINOPROTEIN ALCOHOL DEHYDROGENASE (CYTOCHROME C)"/>
    <property type="match status" value="1"/>
</dbReference>
<dbReference type="EMBL" id="UINC01005658">
    <property type="protein sequence ID" value="SVA22727.1"/>
    <property type="molecule type" value="Genomic_DNA"/>
</dbReference>
<dbReference type="GO" id="GO:0016020">
    <property type="term" value="C:membrane"/>
    <property type="evidence" value="ECO:0007669"/>
    <property type="project" value="InterPro"/>
</dbReference>
<dbReference type="InterPro" id="IPR018391">
    <property type="entry name" value="PQQ_b-propeller_rpt"/>
</dbReference>
<accession>A0A381U5X7</accession>
<name>A0A381U5X7_9ZZZZ</name>
<feature type="domain" description="Pyrrolo-quinoline quinone repeat" evidence="4">
    <location>
        <begin position="36"/>
        <end position="643"/>
    </location>
</feature>
<gene>
    <name evidence="5" type="ORF">METZ01_LOCUS75581</name>
</gene>
<evidence type="ECO:0000313" key="5">
    <source>
        <dbReference type="EMBL" id="SVA22727.1"/>
    </source>
</evidence>
<dbReference type="SUPFAM" id="SSF50998">
    <property type="entry name" value="Quinoprotein alcohol dehydrogenase-like"/>
    <property type="match status" value="1"/>
</dbReference>
<dbReference type="InterPro" id="IPR017511">
    <property type="entry name" value="PQQ_mDH"/>
</dbReference>
<dbReference type="PANTHER" id="PTHR32303:SF4">
    <property type="entry name" value="QUINOPROTEIN GLUCOSE DEHYDROGENASE"/>
    <property type="match status" value="1"/>
</dbReference>
<sequence>MRHHAYPRLLLTLWGCALLALPTAAHAQYGATNGEWHSYGGDLGSTKYSPLDQINATNFSDLRLAWRWQSADGALDTEAIQAQGSRVQVRMFQATPLMVNGVLYLSTAMHQVAAVDATTGESLWVHDPQAYLGGPPTHFNNSRGVAYWQDGDDARIFFGTNEGYLLALDAATGEPELDFGSGGRVDLMTGIPRAIRGDTNYRGRNLLGVASPPIVARDVVVTPNIISDGAIRKEAPPGWLKGVDARTGETKWMFHTVPQADDFGVDSWLDESWRYSGNANVWTMLSVDDETGYIYLPTGTPTGDYYGGHRPGDNLFAESVVALDIETGQRMWHFQAVHHGVWDYDFPAAPNLVDITVDGRPIRALAQVSKQGFTYVFDRVTGEPVWPIEERAVETDTDLEGEALSPTQPFPTKPPPFEYQGTSIDDLVDFTPEIRAMAVEAVQNFRLGPLFSPPMLSYDGGLQGTIQRPHVGGGASWTGAAVDPETGILYVPSENRFSVLKYYTPAPEDGGNLRYTFRGLAAGVQPQMPQGLPLFKPPYSRMTAINLNAGEHAWMRPNGDGDRLRNHPQLRELDLPPLGGEGHGGPLLTKTLLVSALSAGGTNGGPRLVARNKTTGAIVGSVDLPAGAIGTPMTYLQDGIQYIALTVGGEVPELIALRLP</sequence>
<dbReference type="InterPro" id="IPR002372">
    <property type="entry name" value="PQQ_rpt_dom"/>
</dbReference>
<dbReference type="SMART" id="SM00564">
    <property type="entry name" value="PQQ"/>
    <property type="match status" value="4"/>
</dbReference>
<dbReference type="Pfam" id="PF01011">
    <property type="entry name" value="PQQ"/>
    <property type="match status" value="1"/>
</dbReference>
<evidence type="ECO:0000259" key="4">
    <source>
        <dbReference type="Pfam" id="PF01011"/>
    </source>
</evidence>
<proteinExistence type="inferred from homology"/>
<reference evidence="5" key="1">
    <citation type="submission" date="2018-05" db="EMBL/GenBank/DDBJ databases">
        <authorList>
            <person name="Lanie J.A."/>
            <person name="Ng W.-L."/>
            <person name="Kazmierczak K.M."/>
            <person name="Andrzejewski T.M."/>
            <person name="Davidsen T.M."/>
            <person name="Wayne K.J."/>
            <person name="Tettelin H."/>
            <person name="Glass J.I."/>
            <person name="Rusch D."/>
            <person name="Podicherti R."/>
            <person name="Tsui H.-C.T."/>
            <person name="Winkler M.E."/>
        </authorList>
    </citation>
    <scope>NUCLEOTIDE SEQUENCE</scope>
</reference>
<dbReference type="GO" id="GO:0008876">
    <property type="term" value="F:quinoprotein glucose dehydrogenase activity"/>
    <property type="evidence" value="ECO:0007669"/>
    <property type="project" value="TreeGrafter"/>
</dbReference>
<comment type="similarity">
    <text evidence="2">Belongs to the bacterial PQQ dehydrogenase family.</text>
</comment>
<organism evidence="5">
    <name type="scientific">marine metagenome</name>
    <dbReference type="NCBI Taxonomy" id="408172"/>
    <lineage>
        <taxon>unclassified sequences</taxon>
        <taxon>metagenomes</taxon>
        <taxon>ecological metagenomes</taxon>
    </lineage>
</organism>
<keyword evidence="3" id="KW-0560">Oxidoreductase</keyword>
<dbReference type="Gene3D" id="2.140.10.10">
    <property type="entry name" value="Quinoprotein alcohol dehydrogenase-like superfamily"/>
    <property type="match status" value="2"/>
</dbReference>
<protein>
    <recommendedName>
        <fullName evidence="4">Pyrrolo-quinoline quinone repeat domain-containing protein</fullName>
    </recommendedName>
</protein>
<dbReference type="InterPro" id="IPR011047">
    <property type="entry name" value="Quinoprotein_ADH-like_sf"/>
</dbReference>
<dbReference type="AlphaFoldDB" id="A0A381U5X7"/>
<evidence type="ECO:0000256" key="3">
    <source>
        <dbReference type="ARBA" id="ARBA00023002"/>
    </source>
</evidence>
<dbReference type="GO" id="GO:0048038">
    <property type="term" value="F:quinone binding"/>
    <property type="evidence" value="ECO:0007669"/>
    <property type="project" value="InterPro"/>
</dbReference>
<evidence type="ECO:0000256" key="1">
    <source>
        <dbReference type="ARBA" id="ARBA00001931"/>
    </source>
</evidence>
<dbReference type="CDD" id="cd10280">
    <property type="entry name" value="PQQ_mGDH"/>
    <property type="match status" value="1"/>
</dbReference>